<dbReference type="Pfam" id="PF00067">
    <property type="entry name" value="p450"/>
    <property type="match status" value="1"/>
</dbReference>
<organism evidence="9 10">
    <name type="scientific">Ditylenchus destructor</name>
    <dbReference type="NCBI Taxonomy" id="166010"/>
    <lineage>
        <taxon>Eukaryota</taxon>
        <taxon>Metazoa</taxon>
        <taxon>Ecdysozoa</taxon>
        <taxon>Nematoda</taxon>
        <taxon>Chromadorea</taxon>
        <taxon>Rhabditida</taxon>
        <taxon>Tylenchina</taxon>
        <taxon>Tylenchomorpha</taxon>
        <taxon>Sphaerularioidea</taxon>
        <taxon>Anguinidae</taxon>
        <taxon>Anguininae</taxon>
        <taxon>Ditylenchus</taxon>
    </lineage>
</organism>
<sequence length="502" mass="57935">MIVNILVLLFVAVCFYNFYWKRRNYPPGPTPLPLIGNLFQLKFFGTEKCINDFHKKYGDLYTIWFGEMPVVSLGSYDLIQEQVIKNSDAYAGRPDLGAPFNEVRGGKYGIVITDGPLWRDQRRFALHVLRNFGLGKNLMQERVLAEVSWLVDELKNNHVIDKTATEVDVPHLLERAVGSIINRLVFGYSFNEHGLEEFHEIKSAIRAFQLSVQSPLFRMFTGKQSEFLKHLPGLSGFYKTFMRNAQRMNFLLQRQLDKRKKTVVYDEAQEPTDYVEAFLKEQAKREAAGEKDHGFTDKQLFGAIIDLWLAGQETTTSTLEWFLLYSMSYPETQSKMHAELDRVIGEDRIITQDEKQSLHYVNAIVAETQRYCNLLVINLLHRLTEEVHVRGYTLPANTAILPQLTTILYDPNVFENPKEFRPERFLDAEGKFMPKSELIPFSAGKRSCLGEGLARLELFLFAANLFNQFEFSKVPGKPLNMASILTITNRPHPFTCCVRRRF</sequence>
<dbReference type="GO" id="GO:0005737">
    <property type="term" value="C:cytoplasm"/>
    <property type="evidence" value="ECO:0007669"/>
    <property type="project" value="TreeGrafter"/>
</dbReference>
<dbReference type="InterPro" id="IPR001128">
    <property type="entry name" value="Cyt_P450"/>
</dbReference>
<keyword evidence="4 8" id="KW-0560">Oxidoreductase</keyword>
<protein>
    <submittedName>
        <fullName evidence="9">Cytochrome p450 domain-containing protein</fullName>
    </submittedName>
</protein>
<keyword evidence="5 7" id="KW-0408">Iron</keyword>
<dbReference type="AlphaFoldDB" id="A0AAD4QY69"/>
<dbReference type="PRINTS" id="PR00385">
    <property type="entry name" value="P450"/>
</dbReference>
<evidence type="ECO:0000256" key="7">
    <source>
        <dbReference type="PIRSR" id="PIRSR602401-1"/>
    </source>
</evidence>
<dbReference type="EMBL" id="JAKKPZ010000271">
    <property type="protein sequence ID" value="KAI1697358.1"/>
    <property type="molecule type" value="Genomic_DNA"/>
</dbReference>
<dbReference type="GO" id="GO:0006805">
    <property type="term" value="P:xenobiotic metabolic process"/>
    <property type="evidence" value="ECO:0007669"/>
    <property type="project" value="TreeGrafter"/>
</dbReference>
<evidence type="ECO:0000256" key="5">
    <source>
        <dbReference type="ARBA" id="ARBA00023004"/>
    </source>
</evidence>
<dbReference type="GO" id="GO:0020037">
    <property type="term" value="F:heme binding"/>
    <property type="evidence" value="ECO:0007669"/>
    <property type="project" value="InterPro"/>
</dbReference>
<proteinExistence type="inferred from homology"/>
<dbReference type="PRINTS" id="PR00463">
    <property type="entry name" value="EP450I"/>
</dbReference>
<evidence type="ECO:0000313" key="10">
    <source>
        <dbReference type="Proteomes" id="UP001201812"/>
    </source>
</evidence>
<evidence type="ECO:0000256" key="4">
    <source>
        <dbReference type="ARBA" id="ARBA00023002"/>
    </source>
</evidence>
<comment type="caution">
    <text evidence="9">The sequence shown here is derived from an EMBL/GenBank/DDBJ whole genome shotgun (WGS) entry which is preliminary data.</text>
</comment>
<keyword evidence="6 8" id="KW-0503">Monooxygenase</keyword>
<dbReference type="PROSITE" id="PS00086">
    <property type="entry name" value="CYTOCHROME_P450"/>
    <property type="match status" value="1"/>
</dbReference>
<gene>
    <name evidence="9" type="ORF">DdX_18531</name>
</gene>
<dbReference type="Gene3D" id="1.10.630.10">
    <property type="entry name" value="Cytochrome P450"/>
    <property type="match status" value="1"/>
</dbReference>
<dbReference type="PANTHER" id="PTHR24300:SF375">
    <property type="entry name" value="CYTOCHROME P450 FAMILY"/>
    <property type="match status" value="1"/>
</dbReference>
<dbReference type="SUPFAM" id="SSF48264">
    <property type="entry name" value="Cytochrome P450"/>
    <property type="match status" value="1"/>
</dbReference>
<evidence type="ECO:0000256" key="8">
    <source>
        <dbReference type="RuleBase" id="RU000461"/>
    </source>
</evidence>
<accession>A0AAD4QY69</accession>
<dbReference type="GO" id="GO:0006082">
    <property type="term" value="P:organic acid metabolic process"/>
    <property type="evidence" value="ECO:0007669"/>
    <property type="project" value="TreeGrafter"/>
</dbReference>
<keyword evidence="7 8" id="KW-0349">Heme</keyword>
<evidence type="ECO:0000256" key="3">
    <source>
        <dbReference type="ARBA" id="ARBA00022723"/>
    </source>
</evidence>
<comment type="cofactor">
    <cofactor evidence="1 7">
        <name>heme</name>
        <dbReference type="ChEBI" id="CHEBI:30413"/>
    </cofactor>
</comment>
<dbReference type="GO" id="GO:0016712">
    <property type="term" value="F:oxidoreductase activity, acting on paired donors, with incorporation or reduction of molecular oxygen, reduced flavin or flavoprotein as one donor, and incorporation of one atom of oxygen"/>
    <property type="evidence" value="ECO:0007669"/>
    <property type="project" value="TreeGrafter"/>
</dbReference>
<evidence type="ECO:0000256" key="1">
    <source>
        <dbReference type="ARBA" id="ARBA00001971"/>
    </source>
</evidence>
<evidence type="ECO:0000313" key="9">
    <source>
        <dbReference type="EMBL" id="KAI1697358.1"/>
    </source>
</evidence>
<reference evidence="9" key="1">
    <citation type="submission" date="2022-01" db="EMBL/GenBank/DDBJ databases">
        <title>Genome Sequence Resource for Two Populations of Ditylenchus destructor, the Migratory Endoparasitic Phytonematode.</title>
        <authorList>
            <person name="Zhang H."/>
            <person name="Lin R."/>
            <person name="Xie B."/>
        </authorList>
    </citation>
    <scope>NUCLEOTIDE SEQUENCE</scope>
    <source>
        <strain evidence="9">BazhouSP</strain>
    </source>
</reference>
<dbReference type="PANTHER" id="PTHR24300">
    <property type="entry name" value="CYTOCHROME P450 508A4-RELATED"/>
    <property type="match status" value="1"/>
</dbReference>
<feature type="binding site" description="axial binding residue" evidence="7">
    <location>
        <position position="448"/>
    </location>
    <ligand>
        <name>heme</name>
        <dbReference type="ChEBI" id="CHEBI:30413"/>
    </ligand>
    <ligandPart>
        <name>Fe</name>
        <dbReference type="ChEBI" id="CHEBI:18248"/>
    </ligandPart>
</feature>
<dbReference type="Proteomes" id="UP001201812">
    <property type="component" value="Unassembled WGS sequence"/>
</dbReference>
<evidence type="ECO:0000256" key="6">
    <source>
        <dbReference type="ARBA" id="ARBA00023033"/>
    </source>
</evidence>
<dbReference type="InterPro" id="IPR002401">
    <property type="entry name" value="Cyt_P450_E_grp-I"/>
</dbReference>
<dbReference type="InterPro" id="IPR036396">
    <property type="entry name" value="Cyt_P450_sf"/>
</dbReference>
<name>A0AAD4QY69_9BILA</name>
<keyword evidence="10" id="KW-1185">Reference proteome</keyword>
<comment type="similarity">
    <text evidence="2 8">Belongs to the cytochrome P450 family.</text>
</comment>
<keyword evidence="3 7" id="KW-0479">Metal-binding</keyword>
<dbReference type="InterPro" id="IPR050182">
    <property type="entry name" value="Cytochrome_P450_fam2"/>
</dbReference>
<dbReference type="InterPro" id="IPR017972">
    <property type="entry name" value="Cyt_P450_CS"/>
</dbReference>
<dbReference type="FunFam" id="1.10.630.10:FF:000036">
    <property type="entry name" value="CYtochrome P450 family"/>
    <property type="match status" value="1"/>
</dbReference>
<evidence type="ECO:0000256" key="2">
    <source>
        <dbReference type="ARBA" id="ARBA00010617"/>
    </source>
</evidence>
<dbReference type="GO" id="GO:0005506">
    <property type="term" value="F:iron ion binding"/>
    <property type="evidence" value="ECO:0007669"/>
    <property type="project" value="InterPro"/>
</dbReference>